<dbReference type="PANTHER" id="PTHR48079">
    <property type="entry name" value="PROTEIN YEEZ"/>
    <property type="match status" value="1"/>
</dbReference>
<dbReference type="EMBL" id="BMTX01000031">
    <property type="protein sequence ID" value="GGS73818.1"/>
    <property type="molecule type" value="Genomic_DNA"/>
</dbReference>
<keyword evidence="3" id="KW-1185">Reference proteome</keyword>
<dbReference type="PANTHER" id="PTHR48079:SF6">
    <property type="entry name" value="NAD(P)-BINDING DOMAIN-CONTAINING PROTEIN-RELATED"/>
    <property type="match status" value="1"/>
</dbReference>
<gene>
    <name evidence="2" type="ORF">GCM10010285_60730</name>
</gene>
<dbReference type="InterPro" id="IPR036291">
    <property type="entry name" value="NAD(P)-bd_dom_sf"/>
</dbReference>
<sequence length="309" mass="31894">MDGVSLPDGGCGGKDIEPLTGAKTMRVFLTGGSGYIGRAAISALIRHGHTVEALARSDRAAETVRALGATPVRGGLKDLGELNAAAVRAEAVVHLAQAATGAEDLEAAAAMQDGIGSGPYVHTGGTWVYGDTQGVADESAPWNPPPLVAWRKPVEDAVLARAQRGGRPVVVQPGLLYGGESRLIDIFFTTPGKEAGAIPYIGEGTNRWALVHIDDIAELYVAALKAEPGSVYVGVGGVNPTAKECALALSRAAGIEGRVASISLEQAREQMGPIADAFALDQQFAPARAREELGWTPAHVDPLAVLARG</sequence>
<dbReference type="InterPro" id="IPR051783">
    <property type="entry name" value="NAD(P)-dependent_oxidoreduct"/>
</dbReference>
<evidence type="ECO:0000313" key="3">
    <source>
        <dbReference type="Proteomes" id="UP000597853"/>
    </source>
</evidence>
<evidence type="ECO:0000313" key="2">
    <source>
        <dbReference type="EMBL" id="GGS73818.1"/>
    </source>
</evidence>
<dbReference type="Pfam" id="PF01370">
    <property type="entry name" value="Epimerase"/>
    <property type="match status" value="1"/>
</dbReference>
<proteinExistence type="predicted"/>
<feature type="domain" description="NAD-dependent epimerase/dehydratase" evidence="1">
    <location>
        <begin position="27"/>
        <end position="231"/>
    </location>
</feature>
<protein>
    <submittedName>
        <fullName evidence="2">NAD-dependent epimerase</fullName>
    </submittedName>
</protein>
<dbReference type="InterPro" id="IPR001509">
    <property type="entry name" value="Epimerase_deHydtase"/>
</dbReference>
<evidence type="ECO:0000259" key="1">
    <source>
        <dbReference type="Pfam" id="PF01370"/>
    </source>
</evidence>
<reference evidence="3" key="1">
    <citation type="journal article" date="2019" name="Int. J. Syst. Evol. Microbiol.">
        <title>The Global Catalogue of Microorganisms (GCM) 10K type strain sequencing project: providing services to taxonomists for standard genome sequencing and annotation.</title>
        <authorList>
            <consortium name="The Broad Institute Genomics Platform"/>
            <consortium name="The Broad Institute Genome Sequencing Center for Infectious Disease"/>
            <person name="Wu L."/>
            <person name="Ma J."/>
        </authorList>
    </citation>
    <scope>NUCLEOTIDE SEQUENCE [LARGE SCALE GENOMIC DNA]</scope>
    <source>
        <strain evidence="3">JCM 4416</strain>
    </source>
</reference>
<name>A0ABQ2TLE4_STREZ</name>
<organism evidence="2 3">
    <name type="scientific">Streptomyces pseudogriseolus</name>
    <name type="common">Streptomyces gancidicus</name>
    <name type="synonym">Streptomyces rubiginosus</name>
    <dbReference type="NCBI Taxonomy" id="36817"/>
    <lineage>
        <taxon>Bacteria</taxon>
        <taxon>Bacillati</taxon>
        <taxon>Actinomycetota</taxon>
        <taxon>Actinomycetes</taxon>
        <taxon>Kitasatosporales</taxon>
        <taxon>Streptomycetaceae</taxon>
        <taxon>Streptomyces</taxon>
        <taxon>Streptomyces pseudogriseolus group</taxon>
    </lineage>
</organism>
<dbReference type="Gene3D" id="3.40.50.720">
    <property type="entry name" value="NAD(P)-binding Rossmann-like Domain"/>
    <property type="match status" value="1"/>
</dbReference>
<comment type="caution">
    <text evidence="2">The sequence shown here is derived from an EMBL/GenBank/DDBJ whole genome shotgun (WGS) entry which is preliminary data.</text>
</comment>
<accession>A0ABQ2TLE4</accession>
<dbReference type="Proteomes" id="UP000597853">
    <property type="component" value="Unassembled WGS sequence"/>
</dbReference>
<dbReference type="SUPFAM" id="SSF51735">
    <property type="entry name" value="NAD(P)-binding Rossmann-fold domains"/>
    <property type="match status" value="1"/>
</dbReference>